<feature type="transmembrane region" description="Helical" evidence="1">
    <location>
        <begin position="39"/>
        <end position="64"/>
    </location>
</feature>
<dbReference type="EMBL" id="PUHZ01000017">
    <property type="protein sequence ID" value="PQO44808.1"/>
    <property type="molecule type" value="Genomic_DNA"/>
</dbReference>
<reference evidence="2 3" key="1">
    <citation type="submission" date="2018-02" db="EMBL/GenBank/DDBJ databases">
        <title>Comparative genomes isolates from brazilian mangrove.</title>
        <authorList>
            <person name="Araujo J.E."/>
            <person name="Taketani R.G."/>
            <person name="Silva M.C.P."/>
            <person name="Loureco M.V."/>
            <person name="Andreote F.D."/>
        </authorList>
    </citation>
    <scope>NUCLEOTIDE SEQUENCE [LARGE SCALE GENOMIC DNA]</scope>
    <source>
        <strain evidence="2 3">Nap-Phe MGV</strain>
    </source>
</reference>
<proteinExistence type="predicted"/>
<keyword evidence="1" id="KW-1133">Transmembrane helix</keyword>
<dbReference type="Proteomes" id="UP000237819">
    <property type="component" value="Unassembled WGS sequence"/>
</dbReference>
<accession>A0A2S8GK38</accession>
<name>A0A2S8GK38_9BACT</name>
<comment type="caution">
    <text evidence="2">The sequence shown here is derived from an EMBL/GenBank/DDBJ whole genome shotgun (WGS) entry which is preliminary data.</text>
</comment>
<dbReference type="AlphaFoldDB" id="A0A2S8GK38"/>
<keyword evidence="1" id="KW-0812">Transmembrane</keyword>
<protein>
    <submittedName>
        <fullName evidence="2">Uncharacterized protein</fullName>
    </submittedName>
</protein>
<organism evidence="2 3">
    <name type="scientific">Blastopirellula marina</name>
    <dbReference type="NCBI Taxonomy" id="124"/>
    <lineage>
        <taxon>Bacteria</taxon>
        <taxon>Pseudomonadati</taxon>
        <taxon>Planctomycetota</taxon>
        <taxon>Planctomycetia</taxon>
        <taxon>Pirellulales</taxon>
        <taxon>Pirellulaceae</taxon>
        <taxon>Blastopirellula</taxon>
    </lineage>
</organism>
<feature type="transmembrane region" description="Helical" evidence="1">
    <location>
        <begin position="6"/>
        <end position="27"/>
    </location>
</feature>
<evidence type="ECO:0000313" key="3">
    <source>
        <dbReference type="Proteomes" id="UP000237819"/>
    </source>
</evidence>
<keyword evidence="1" id="KW-0472">Membrane</keyword>
<evidence type="ECO:0000256" key="1">
    <source>
        <dbReference type="SAM" id="Phobius"/>
    </source>
</evidence>
<gene>
    <name evidence="2" type="ORF">C5Y93_17075</name>
</gene>
<sequence>MRAVVNSHAIIWAVILTFGPLGLPLIWLSPKYSIWSKSLVTLVTLGVTVVLPIAVTLYCAQFLVHPVLDAMQEANAAGGAF</sequence>
<evidence type="ECO:0000313" key="2">
    <source>
        <dbReference type="EMBL" id="PQO44808.1"/>
    </source>
</evidence>